<gene>
    <name evidence="3" type="ORF">D4765_13555</name>
</gene>
<dbReference type="Gene3D" id="1.25.60.10">
    <property type="entry name" value="MgtE N-terminal domain-like"/>
    <property type="match status" value="1"/>
</dbReference>
<protein>
    <submittedName>
        <fullName evidence="3">Magnesium transporter</fullName>
    </submittedName>
</protein>
<evidence type="ECO:0000259" key="2">
    <source>
        <dbReference type="PROSITE" id="PS51371"/>
    </source>
</evidence>
<dbReference type="Pfam" id="PF05239">
    <property type="entry name" value="PRC"/>
    <property type="match status" value="1"/>
</dbReference>
<dbReference type="InterPro" id="IPR038076">
    <property type="entry name" value="MgtE_N_sf"/>
</dbReference>
<feature type="domain" description="CBS" evidence="2">
    <location>
        <begin position="355"/>
        <end position="413"/>
    </location>
</feature>
<comment type="caution">
    <text evidence="3">The sequence shown here is derived from an EMBL/GenBank/DDBJ whole genome shotgun (WGS) entry which is preliminary data.</text>
</comment>
<dbReference type="OrthoDB" id="9790355at2"/>
<dbReference type="Pfam" id="PF03448">
    <property type="entry name" value="MgtE_N"/>
    <property type="match status" value="1"/>
</dbReference>
<dbReference type="CDD" id="cd04606">
    <property type="entry name" value="CBS_pair_Mg_transporter"/>
    <property type="match status" value="1"/>
</dbReference>
<dbReference type="InterPro" id="IPR006669">
    <property type="entry name" value="MgtE_transporter"/>
</dbReference>
<dbReference type="SMART" id="SM00116">
    <property type="entry name" value="CBS"/>
    <property type="match status" value="1"/>
</dbReference>
<dbReference type="RefSeq" id="WP_136642834.1">
    <property type="nucleotide sequence ID" value="NZ_QYRT01000029.1"/>
</dbReference>
<dbReference type="SUPFAM" id="SSF54631">
    <property type="entry name" value="CBS-domain pair"/>
    <property type="match status" value="1"/>
</dbReference>
<dbReference type="PROSITE" id="PS51371">
    <property type="entry name" value="CBS"/>
    <property type="match status" value="1"/>
</dbReference>
<dbReference type="GO" id="GO:0015095">
    <property type="term" value="F:magnesium ion transmembrane transporter activity"/>
    <property type="evidence" value="ECO:0007669"/>
    <property type="project" value="InterPro"/>
</dbReference>
<dbReference type="SMART" id="SM00924">
    <property type="entry name" value="MgtE_N"/>
    <property type="match status" value="1"/>
</dbReference>
<sequence length="427" mass="47044">MTSITTQPGVPAVVYLSSMLRDAVVDVDGKGIGTIADAIVRLGPTGHPHLTGLVAKVGQNRVFVPITVVSSIVPDRIILNTKTLDLRPFERRDGEVLLKEAVLGHRVIDVEHARLVRAYDVTLTNTPTGWAATGLDVHKRSWLPGSKHDQHTPRDWNEFDALIGHEASVKVRTGFGRLRGLRAAEIADIIESASTRERDDLLDHLHHHPDLEADVFEELQDTHQTQLLKTLSTPEIAAVLTRMRTDDAVDAIIDLPQDRRQPVIDALPTLKQADVMRLMRYQESSAGGLMGVEYLALGENATIAEVLDQVRTSTTVQPEALSTVYSTNTDLQLTGSLSLVRAIQADPNDRLGDIADPDPVHADPRDDMIDISNIMADYNLLTLPILDGNHRILGVITVDDALEAAIPEDWRRRARHQHATNQEPTNT</sequence>
<accession>A0A4T2BQE3</accession>
<dbReference type="PANTHER" id="PTHR43773">
    <property type="entry name" value="MAGNESIUM TRANSPORTER MGTE"/>
    <property type="match status" value="1"/>
</dbReference>
<dbReference type="AlphaFoldDB" id="A0A4T2BQE3"/>
<dbReference type="EMBL" id="QYRT01000029">
    <property type="protein sequence ID" value="TIH33883.1"/>
    <property type="molecule type" value="Genomic_DNA"/>
</dbReference>
<dbReference type="Gene3D" id="3.10.580.10">
    <property type="entry name" value="CBS-domain"/>
    <property type="match status" value="1"/>
</dbReference>
<dbReference type="InterPro" id="IPR000644">
    <property type="entry name" value="CBS_dom"/>
</dbReference>
<dbReference type="InterPro" id="IPR006668">
    <property type="entry name" value="Mg_transptr_MgtE_intracell_dom"/>
</dbReference>
<keyword evidence="4" id="KW-1185">Reference proteome</keyword>
<dbReference type="Proteomes" id="UP000306192">
    <property type="component" value="Unassembled WGS sequence"/>
</dbReference>
<keyword evidence="1" id="KW-0129">CBS domain</keyword>
<name>A0A4T2BQE3_9MICO</name>
<evidence type="ECO:0000313" key="4">
    <source>
        <dbReference type="Proteomes" id="UP000306192"/>
    </source>
</evidence>
<dbReference type="GO" id="GO:0016020">
    <property type="term" value="C:membrane"/>
    <property type="evidence" value="ECO:0007669"/>
    <property type="project" value="InterPro"/>
</dbReference>
<reference evidence="3 4" key="1">
    <citation type="journal article" date="2019" name="Microorganisms">
        <title>Systematic Affiliation and Genome Analysis of Subtercola vilae DB165(T) with Particular Emphasis on Cold Adaptation of an Isolate from a High-Altitude Cold Volcano Lake.</title>
        <authorList>
            <person name="Villalobos A.S."/>
            <person name="Wiese J."/>
            <person name="Imhoff J.F."/>
            <person name="Dorador C."/>
            <person name="Keller A."/>
            <person name="Hentschel U."/>
        </authorList>
    </citation>
    <scope>NUCLEOTIDE SEQUENCE [LARGE SCALE GENOMIC DNA]</scope>
    <source>
        <strain evidence="3 4">DB165</strain>
    </source>
</reference>
<evidence type="ECO:0000256" key="1">
    <source>
        <dbReference type="PROSITE-ProRule" id="PRU00703"/>
    </source>
</evidence>
<dbReference type="PANTHER" id="PTHR43773:SF1">
    <property type="entry name" value="MAGNESIUM TRANSPORTER MGTE"/>
    <property type="match status" value="1"/>
</dbReference>
<organism evidence="3 4">
    <name type="scientific">Subtercola vilae</name>
    <dbReference type="NCBI Taxonomy" id="2056433"/>
    <lineage>
        <taxon>Bacteria</taxon>
        <taxon>Bacillati</taxon>
        <taxon>Actinomycetota</taxon>
        <taxon>Actinomycetes</taxon>
        <taxon>Micrococcales</taxon>
        <taxon>Microbacteriaceae</taxon>
        <taxon>Subtercola</taxon>
    </lineage>
</organism>
<dbReference type="SUPFAM" id="SSF158791">
    <property type="entry name" value="MgtE N-terminal domain-like"/>
    <property type="match status" value="1"/>
</dbReference>
<evidence type="ECO:0000313" key="3">
    <source>
        <dbReference type="EMBL" id="TIH33883.1"/>
    </source>
</evidence>
<dbReference type="InterPro" id="IPR046342">
    <property type="entry name" value="CBS_dom_sf"/>
</dbReference>
<dbReference type="InterPro" id="IPR027275">
    <property type="entry name" value="PRC-brl_dom"/>
</dbReference>
<proteinExistence type="predicted"/>
<dbReference type="Pfam" id="PF00571">
    <property type="entry name" value="CBS"/>
    <property type="match status" value="1"/>
</dbReference>